<reference evidence="2 3" key="1">
    <citation type="submission" date="2017-06" db="EMBL/GenBank/DDBJ databases">
        <title>Genome sequencing of cyanobaciteial culture collection at National Institute for Environmental Studies (NIES).</title>
        <authorList>
            <person name="Hirose Y."/>
            <person name="Shimura Y."/>
            <person name="Fujisawa T."/>
            <person name="Nakamura Y."/>
            <person name="Kawachi M."/>
        </authorList>
    </citation>
    <scope>NUCLEOTIDE SEQUENCE [LARGE SCALE GENOMIC DNA]</scope>
    <source>
        <strain evidence="2 3">NIES-2135</strain>
    </source>
</reference>
<dbReference type="Proteomes" id="UP000217895">
    <property type="component" value="Chromosome"/>
</dbReference>
<sequence>MKSLQQFLRKFASSTLISLLILCTGCTQMPFLSSSQQTTTLSMQVEATGETGVYKISGQTNLPEQTQITVQAIRALQIPGRDVQIAAERSYSILAKTQVSVEKGKWQTSLNLLQPGQNGALETWQQSNQELALKFQPDNQVRFLALTDPTRSSISVQSQAQKNQATSVQFTADGKSYLQTEQWMSIEPPTAKVASQKSGTTVVKVSVQPVNKVNDVKEQIDAALPVNAFMR</sequence>
<name>A0A1Z4JAL0_LEPBY</name>
<evidence type="ECO:0008006" key="4">
    <source>
        <dbReference type="Google" id="ProtNLM"/>
    </source>
</evidence>
<evidence type="ECO:0000256" key="1">
    <source>
        <dbReference type="SAM" id="SignalP"/>
    </source>
</evidence>
<dbReference type="AlphaFoldDB" id="A0A1Z4JAL0"/>
<evidence type="ECO:0000313" key="2">
    <source>
        <dbReference type="EMBL" id="BAY53815.1"/>
    </source>
</evidence>
<feature type="chain" id="PRO_5011118617" description="Lipoprotein" evidence="1">
    <location>
        <begin position="30"/>
        <end position="231"/>
    </location>
</feature>
<keyword evidence="3" id="KW-1185">Reference proteome</keyword>
<keyword evidence="1" id="KW-0732">Signal</keyword>
<organism evidence="2 3">
    <name type="scientific">Leptolyngbya boryana NIES-2135</name>
    <dbReference type="NCBI Taxonomy" id="1973484"/>
    <lineage>
        <taxon>Bacteria</taxon>
        <taxon>Bacillati</taxon>
        <taxon>Cyanobacteriota</taxon>
        <taxon>Cyanophyceae</taxon>
        <taxon>Leptolyngbyales</taxon>
        <taxon>Leptolyngbyaceae</taxon>
        <taxon>Leptolyngbya group</taxon>
        <taxon>Leptolyngbya</taxon>
    </lineage>
</organism>
<evidence type="ECO:0000313" key="3">
    <source>
        <dbReference type="Proteomes" id="UP000217895"/>
    </source>
</evidence>
<proteinExistence type="predicted"/>
<gene>
    <name evidence="2" type="ORF">NIES2135_06270</name>
</gene>
<protein>
    <recommendedName>
        <fullName evidence="4">Lipoprotein</fullName>
    </recommendedName>
</protein>
<accession>A0A1Z4JAL0</accession>
<feature type="signal peptide" evidence="1">
    <location>
        <begin position="1"/>
        <end position="29"/>
    </location>
</feature>
<dbReference type="EMBL" id="AP018203">
    <property type="protein sequence ID" value="BAY53815.1"/>
    <property type="molecule type" value="Genomic_DNA"/>
</dbReference>